<feature type="signal peptide" evidence="1">
    <location>
        <begin position="1"/>
        <end position="23"/>
    </location>
</feature>
<dbReference type="AlphaFoldDB" id="N0B0S3"/>
<dbReference type="RefSeq" id="WP_015597076.1">
    <property type="nucleotide sequence ID" value="NC_021172.1"/>
</dbReference>
<evidence type="ECO:0000256" key="1">
    <source>
        <dbReference type="SAM" id="SignalP"/>
    </source>
</evidence>
<name>N0B0S3_9HYPH</name>
<keyword evidence="3" id="KW-1185">Reference proteome</keyword>
<proteinExistence type="predicted"/>
<dbReference type="KEGG" id="hdt:HYPDE_26793"/>
<feature type="chain" id="PRO_5004105801" evidence="1">
    <location>
        <begin position="24"/>
        <end position="247"/>
    </location>
</feature>
<dbReference type="EMBL" id="CP005587">
    <property type="protein sequence ID" value="AGK57039.1"/>
    <property type="molecule type" value="Genomic_DNA"/>
</dbReference>
<evidence type="ECO:0000313" key="2">
    <source>
        <dbReference type="EMBL" id="AGK57039.1"/>
    </source>
</evidence>
<dbReference type="STRING" id="670307.HYPDE_26793"/>
<reference evidence="2 3" key="1">
    <citation type="journal article" date="2013" name="Genome Announc.">
        <title>Genome sequences for three denitrifying bacterial strains isolated from a uranium- and nitrate-contaminated subsurface environment.</title>
        <authorList>
            <person name="Venkatramanan R."/>
            <person name="Prakash O."/>
            <person name="Woyke T."/>
            <person name="Chain P."/>
            <person name="Goodwin L.A."/>
            <person name="Watson D."/>
            <person name="Brooks S."/>
            <person name="Kostka J.E."/>
            <person name="Green S.J."/>
        </authorList>
    </citation>
    <scope>NUCLEOTIDE SEQUENCE [LARGE SCALE GENOMIC DNA]</scope>
    <source>
        <strain evidence="2 3">1NES1</strain>
    </source>
</reference>
<organism evidence="2 3">
    <name type="scientific">Hyphomicrobium denitrificans 1NES1</name>
    <dbReference type="NCBI Taxonomy" id="670307"/>
    <lineage>
        <taxon>Bacteria</taxon>
        <taxon>Pseudomonadati</taxon>
        <taxon>Pseudomonadota</taxon>
        <taxon>Alphaproteobacteria</taxon>
        <taxon>Hyphomicrobiales</taxon>
        <taxon>Hyphomicrobiaceae</taxon>
        <taxon>Hyphomicrobium</taxon>
    </lineage>
</organism>
<sequence>MTSWKLWSPLILLALSTPSCAIAAPSKSVPPYDATYFPSYNNTYMPDTTANHSASDYNEVGGGLDTYTYVGGLDTYDWGSRISKRDKGAKFGGTDSSFGGTDSSFGGASRYFSGDRSYNLGPSDSSYEWKGLNYPSYGGGLEYAGTFTTRTAKSNSLVPKSACLWAALAALVLLWRLIPWKDVWTAARMAFPEALFEASELRAHNASRAAIAGVLIRGCLQTLVVAWEAATLKYRSLEQSRKRADQQ</sequence>
<gene>
    <name evidence="2" type="ORF">HYPDE_26793</name>
</gene>
<evidence type="ECO:0000313" key="3">
    <source>
        <dbReference type="Proteomes" id="UP000005952"/>
    </source>
</evidence>
<dbReference type="Proteomes" id="UP000005952">
    <property type="component" value="Chromosome"/>
</dbReference>
<keyword evidence="1" id="KW-0732">Signal</keyword>
<accession>N0B0S3</accession>
<protein>
    <submittedName>
        <fullName evidence="2">Uncharacterized protein</fullName>
    </submittedName>
</protein>
<dbReference type="HOGENOM" id="CLU_1123345_0_0_5"/>